<comment type="caution">
    <text evidence="1">The sequence shown here is derived from an EMBL/GenBank/DDBJ whole genome shotgun (WGS) entry which is preliminary data.</text>
</comment>
<sequence>MEIKYIYTTHPLAVKITACLLVGRPTDKAEENVDEHGIRHCIQLNVTLASLATQLSPSNHFQEKAITFMSKVLLDKTHDGEYNMGAVVKVLLHLLPQADEQEAESLVSSVFTCYKRLRPLRKDRTLLLQVLLAATHITNPTIWK</sequence>
<organism evidence="1 2">
    <name type="scientific">Portunus trituberculatus</name>
    <name type="common">Swimming crab</name>
    <name type="synonym">Neptunus trituberculatus</name>
    <dbReference type="NCBI Taxonomy" id="210409"/>
    <lineage>
        <taxon>Eukaryota</taxon>
        <taxon>Metazoa</taxon>
        <taxon>Ecdysozoa</taxon>
        <taxon>Arthropoda</taxon>
        <taxon>Crustacea</taxon>
        <taxon>Multicrustacea</taxon>
        <taxon>Malacostraca</taxon>
        <taxon>Eumalacostraca</taxon>
        <taxon>Eucarida</taxon>
        <taxon>Decapoda</taxon>
        <taxon>Pleocyemata</taxon>
        <taxon>Brachyura</taxon>
        <taxon>Eubrachyura</taxon>
        <taxon>Portunoidea</taxon>
        <taxon>Portunidae</taxon>
        <taxon>Portuninae</taxon>
        <taxon>Portunus</taxon>
    </lineage>
</organism>
<dbReference type="EMBL" id="VSRR010147241">
    <property type="protein sequence ID" value="MPD05698.1"/>
    <property type="molecule type" value="Genomic_DNA"/>
</dbReference>
<dbReference type="Proteomes" id="UP000324222">
    <property type="component" value="Unassembled WGS sequence"/>
</dbReference>
<keyword evidence="2" id="KW-1185">Reference proteome</keyword>
<gene>
    <name evidence="1" type="ORF">E2C01_101456</name>
</gene>
<dbReference type="OrthoDB" id="361362at2759"/>
<name>A0A5B7KK46_PORTR</name>
<proteinExistence type="predicted"/>
<protein>
    <submittedName>
        <fullName evidence="1">Uncharacterized protein</fullName>
    </submittedName>
</protein>
<dbReference type="AlphaFoldDB" id="A0A5B7KK46"/>
<reference evidence="1 2" key="1">
    <citation type="submission" date="2019-05" db="EMBL/GenBank/DDBJ databases">
        <title>Another draft genome of Portunus trituberculatus and its Hox gene families provides insights of decapod evolution.</title>
        <authorList>
            <person name="Jeong J.-H."/>
            <person name="Song I."/>
            <person name="Kim S."/>
            <person name="Choi T."/>
            <person name="Kim D."/>
            <person name="Ryu S."/>
            <person name="Kim W."/>
        </authorList>
    </citation>
    <scope>NUCLEOTIDE SEQUENCE [LARGE SCALE GENOMIC DNA]</scope>
    <source>
        <tissue evidence="1">Muscle</tissue>
    </source>
</reference>
<evidence type="ECO:0000313" key="1">
    <source>
        <dbReference type="EMBL" id="MPD05698.1"/>
    </source>
</evidence>
<evidence type="ECO:0000313" key="2">
    <source>
        <dbReference type="Proteomes" id="UP000324222"/>
    </source>
</evidence>
<accession>A0A5B7KK46</accession>